<name>A0A803N6G4_CHEQI</name>
<evidence type="ECO:0000313" key="2">
    <source>
        <dbReference type="Proteomes" id="UP000596660"/>
    </source>
</evidence>
<sequence length="154" mass="17783">MGGLGFRDLHWFNLPLLMKQLWRFLMNPHTLCFKIMKASYFRRTSLCEAKHGYDPSYIWSSLWSVLGLFKEGLGRSIGDGRDTMVWKDKWVFDNELYISLQKPPSADDGLTIYDLMHEGEQRWNVEKISGLLGHVTPSVLAIPLSQHAAKDGYF</sequence>
<protein>
    <submittedName>
        <fullName evidence="1">Uncharacterized protein</fullName>
    </submittedName>
</protein>
<dbReference type="AlphaFoldDB" id="A0A803N6G4"/>
<accession>A0A803N6G4</accession>
<organism evidence="1 2">
    <name type="scientific">Chenopodium quinoa</name>
    <name type="common">Quinoa</name>
    <dbReference type="NCBI Taxonomy" id="63459"/>
    <lineage>
        <taxon>Eukaryota</taxon>
        <taxon>Viridiplantae</taxon>
        <taxon>Streptophyta</taxon>
        <taxon>Embryophyta</taxon>
        <taxon>Tracheophyta</taxon>
        <taxon>Spermatophyta</taxon>
        <taxon>Magnoliopsida</taxon>
        <taxon>eudicotyledons</taxon>
        <taxon>Gunneridae</taxon>
        <taxon>Pentapetalae</taxon>
        <taxon>Caryophyllales</taxon>
        <taxon>Chenopodiaceae</taxon>
        <taxon>Chenopodioideae</taxon>
        <taxon>Atripliceae</taxon>
        <taxon>Chenopodium</taxon>
    </lineage>
</organism>
<dbReference type="OMA" id="WKENKSH"/>
<keyword evidence="2" id="KW-1185">Reference proteome</keyword>
<reference evidence="1" key="1">
    <citation type="journal article" date="2017" name="Nature">
        <title>The genome of Chenopodium quinoa.</title>
        <authorList>
            <person name="Jarvis D.E."/>
            <person name="Ho Y.S."/>
            <person name="Lightfoot D.J."/>
            <person name="Schmoeckel S.M."/>
            <person name="Li B."/>
            <person name="Borm T.J.A."/>
            <person name="Ohyanagi H."/>
            <person name="Mineta K."/>
            <person name="Michell C.T."/>
            <person name="Saber N."/>
            <person name="Kharbatia N.M."/>
            <person name="Rupper R.R."/>
            <person name="Sharp A.R."/>
            <person name="Dally N."/>
            <person name="Boughton B.A."/>
            <person name="Woo Y.H."/>
            <person name="Gao G."/>
            <person name="Schijlen E.G.W.M."/>
            <person name="Guo X."/>
            <person name="Momin A.A."/>
            <person name="Negrao S."/>
            <person name="Al-Babili S."/>
            <person name="Gehring C."/>
            <person name="Roessner U."/>
            <person name="Jung C."/>
            <person name="Murphy K."/>
            <person name="Arold S.T."/>
            <person name="Gojobori T."/>
            <person name="van der Linden C.G."/>
            <person name="van Loo E.N."/>
            <person name="Jellen E.N."/>
            <person name="Maughan P.J."/>
            <person name="Tester M."/>
        </authorList>
    </citation>
    <scope>NUCLEOTIDE SEQUENCE [LARGE SCALE GENOMIC DNA]</scope>
    <source>
        <strain evidence="1">cv. PI 614886</strain>
    </source>
</reference>
<reference evidence="1" key="2">
    <citation type="submission" date="2021-03" db="UniProtKB">
        <authorList>
            <consortium name="EnsemblPlants"/>
        </authorList>
    </citation>
    <scope>IDENTIFICATION</scope>
</reference>
<proteinExistence type="predicted"/>
<dbReference type="Proteomes" id="UP000596660">
    <property type="component" value="Unplaced"/>
</dbReference>
<dbReference type="EnsemblPlants" id="AUR62041302-RA">
    <property type="protein sequence ID" value="AUR62041302-RA:cds"/>
    <property type="gene ID" value="AUR62041302"/>
</dbReference>
<dbReference type="Gramene" id="AUR62041302-RA">
    <property type="protein sequence ID" value="AUR62041302-RA:cds"/>
    <property type="gene ID" value="AUR62041302"/>
</dbReference>
<evidence type="ECO:0000313" key="1">
    <source>
        <dbReference type="EnsemblPlants" id="AUR62041302-RA:cds"/>
    </source>
</evidence>